<dbReference type="Gene3D" id="3.40.50.1820">
    <property type="entry name" value="alpha/beta hydrolase"/>
    <property type="match status" value="1"/>
</dbReference>
<accession>A0A2D0NB98</accession>
<keyword evidence="2" id="KW-1185">Reference proteome</keyword>
<reference evidence="1 2" key="1">
    <citation type="submission" date="2017-10" db="EMBL/GenBank/DDBJ databases">
        <title>The draft genome sequence of Lewinella nigricans NBRC 102662.</title>
        <authorList>
            <person name="Wang K."/>
        </authorList>
    </citation>
    <scope>NUCLEOTIDE SEQUENCE [LARGE SCALE GENOMIC DNA]</scope>
    <source>
        <strain evidence="1 2">NBRC 102662</strain>
    </source>
</reference>
<comment type="caution">
    <text evidence="1">The sequence shown here is derived from an EMBL/GenBank/DDBJ whole genome shotgun (WGS) entry which is preliminary data.</text>
</comment>
<proteinExistence type="predicted"/>
<evidence type="ECO:0008006" key="3">
    <source>
        <dbReference type="Google" id="ProtNLM"/>
    </source>
</evidence>
<gene>
    <name evidence="1" type="ORF">CRP01_14380</name>
</gene>
<dbReference type="Proteomes" id="UP000223913">
    <property type="component" value="Unassembled WGS sequence"/>
</dbReference>
<evidence type="ECO:0000313" key="1">
    <source>
        <dbReference type="EMBL" id="PHN05666.1"/>
    </source>
</evidence>
<protein>
    <recommendedName>
        <fullName evidence="3">Esterase</fullName>
    </recommendedName>
</protein>
<dbReference type="OrthoDB" id="9764953at2"/>
<sequence length="529" mass="59825">MKSLRNGLLSVKFLSLSLIVLFVTCQQPLDRPAMDKVKSIQAYTDLTWYGQKLTKVEIAYEDRVDLSQLTADSFVLLDRGYAHPDFARATIASIDVNDQVVTLNITTATEASEDNSLNYIGDDADGARTKNPIGLYATGPWYRAVDGTIHFGETDEAPYKANTTRDGYQTRPSLELKFYHAGESETDAASLADANGHYDTNGLWLPTIDANYGENGFQTFEALEIAVPTTATDGDKYVRGWAYFPDDFDRNRAAKYPLIITITGYGTSYWKHEDGTHNFGTGLNFDGSAFRWMDNGAIVLNIHDRSHTGGEEYRFYEDDHNVIQYFIQNYNADPEAITLTGNSRGTFACNTLAATYPGLINTLILNNGSMGNGIAGARMFAGRWTDKEWQDAAKNGLSIWVFDGEKDTDNIETYQKAMAHYKTAGWSDEWIAENIRLTGFPTHLYHYWGETDHSTTKLTYWYFFDQPYYGPEADIKAGKLVYRSRLNPGDNYQLRGRLVEGTYNKQGFDHVVYPENLRDWVLSREYETR</sequence>
<name>A0A2D0NB98_FLAN2</name>
<organism evidence="1 2">
    <name type="scientific">Flavilitoribacter nigricans (strain ATCC 23147 / DSM 23189 / NBRC 102662 / NCIMB 1420 / SS-2)</name>
    <name type="common">Lewinella nigricans</name>
    <dbReference type="NCBI Taxonomy" id="1122177"/>
    <lineage>
        <taxon>Bacteria</taxon>
        <taxon>Pseudomonadati</taxon>
        <taxon>Bacteroidota</taxon>
        <taxon>Saprospiria</taxon>
        <taxon>Saprospirales</taxon>
        <taxon>Lewinellaceae</taxon>
        <taxon>Flavilitoribacter</taxon>
    </lineage>
</organism>
<dbReference type="AlphaFoldDB" id="A0A2D0NB98"/>
<dbReference type="SUPFAM" id="SSF53474">
    <property type="entry name" value="alpha/beta-Hydrolases"/>
    <property type="match status" value="1"/>
</dbReference>
<dbReference type="InterPro" id="IPR029058">
    <property type="entry name" value="AB_hydrolase_fold"/>
</dbReference>
<dbReference type="RefSeq" id="WP_099150756.1">
    <property type="nucleotide sequence ID" value="NZ_PDUD01000020.1"/>
</dbReference>
<dbReference type="EMBL" id="PDUD01000020">
    <property type="protein sequence ID" value="PHN05666.1"/>
    <property type="molecule type" value="Genomic_DNA"/>
</dbReference>
<dbReference type="Gene3D" id="2.60.40.2180">
    <property type="match status" value="1"/>
</dbReference>
<evidence type="ECO:0000313" key="2">
    <source>
        <dbReference type="Proteomes" id="UP000223913"/>
    </source>
</evidence>